<dbReference type="Pfam" id="PF00067">
    <property type="entry name" value="p450"/>
    <property type="match status" value="1"/>
</dbReference>
<reference evidence="6" key="1">
    <citation type="submission" date="2016-07" db="EMBL/GenBank/DDBJ databases">
        <authorList>
            <person name="Lee J.-S."/>
        </authorList>
    </citation>
    <scope>NUCLEOTIDE SEQUENCE</scope>
</reference>
<comment type="similarity">
    <text evidence="1">Belongs to the cytochrome P450 family.</text>
</comment>
<dbReference type="InterPro" id="IPR002401">
    <property type="entry name" value="Cyt_P450_E_grp-I"/>
</dbReference>
<dbReference type="GO" id="GO:0005506">
    <property type="term" value="F:iron ion binding"/>
    <property type="evidence" value="ECO:0007669"/>
    <property type="project" value="InterPro"/>
</dbReference>
<accession>A0A1I9WIE6</accession>
<feature type="transmembrane region" description="Helical" evidence="5">
    <location>
        <begin position="348"/>
        <end position="370"/>
    </location>
</feature>
<evidence type="ECO:0000256" key="1">
    <source>
        <dbReference type="ARBA" id="ARBA00010617"/>
    </source>
</evidence>
<evidence type="ECO:0000256" key="2">
    <source>
        <dbReference type="ARBA" id="ARBA00022723"/>
    </source>
</evidence>
<dbReference type="Gene3D" id="1.10.630.10">
    <property type="entry name" value="Cytochrome P450"/>
    <property type="match status" value="1"/>
</dbReference>
<dbReference type="EMBL" id="KX649223">
    <property type="protein sequence ID" value="APA31895.1"/>
    <property type="molecule type" value="mRNA"/>
</dbReference>
<name>A0A1I9WIE6_BRAPC</name>
<protein>
    <submittedName>
        <fullName evidence="6">Cytochrome p450 19977</fullName>
    </submittedName>
</protein>
<dbReference type="GO" id="GO:0020037">
    <property type="term" value="F:heme binding"/>
    <property type="evidence" value="ECO:0007669"/>
    <property type="project" value="InterPro"/>
</dbReference>
<proteinExistence type="evidence at transcript level"/>
<sequence>MIGKNLSIYWNKNTQLALFAFSLGLISYVALKRILRSKHKLPQEIYFNKENQLGKNKKDFLKNLQDDHEHYLTLLQKAYPNECSLILGGFLTGQKNIVFLNSIESVKKFSQKVNKVEAIADRPKNLLLNFISKGYIGSFFRMFGEKLLEIRKSSLQGLHTIISNDPNFEHKLTDELQLLIDFIDKESIDQEKLFEKEEKARHFSIHLGKEDGLVQNAPIYLQQIATNYITYLGLGVRFDYDLDPLAPVKVKINNISESLCSLNLASMTNFDKLSAIFDRKTINFLSTRVNSFYDFLSQAFGAYKSNYDPEVINNFADFVLSKHSQNLKNKKILMDNDNYSEKDILVQYFTLMMAGTCTTGFTLSWALYYLSKDKRIQEEIFNEIAHTVGVSGFIYSKQKANLPYTEACLNEILRLSSTQALIPRSTSNDVKIDNYVLPKDTTVLINAFAIHRDPRYWNDHNELHPEQWFDENKNLKSFSESFIPFGVAPRTCIGDNLSRQILFLVIVNLVQRFHFEYVPDKNYDYSEKDGYLGVLRRPFNYHLKLTRRN</sequence>
<evidence type="ECO:0000256" key="5">
    <source>
        <dbReference type="SAM" id="Phobius"/>
    </source>
</evidence>
<keyword evidence="5" id="KW-0812">Transmembrane</keyword>
<dbReference type="PANTHER" id="PTHR24300">
    <property type="entry name" value="CYTOCHROME P450 508A4-RELATED"/>
    <property type="match status" value="1"/>
</dbReference>
<keyword evidence="5" id="KW-1133">Transmembrane helix</keyword>
<organism evidence="6">
    <name type="scientific">Brachionus plicatilis</name>
    <name type="common">Marine rotifer</name>
    <name type="synonym">Brachionus muelleri</name>
    <dbReference type="NCBI Taxonomy" id="10195"/>
    <lineage>
        <taxon>Eukaryota</taxon>
        <taxon>Metazoa</taxon>
        <taxon>Spiralia</taxon>
        <taxon>Gnathifera</taxon>
        <taxon>Rotifera</taxon>
        <taxon>Eurotatoria</taxon>
        <taxon>Monogononta</taxon>
        <taxon>Pseudotrocha</taxon>
        <taxon>Ploima</taxon>
        <taxon>Brachionidae</taxon>
        <taxon>Brachionus</taxon>
    </lineage>
</organism>
<dbReference type="GO" id="GO:0016705">
    <property type="term" value="F:oxidoreductase activity, acting on paired donors, with incorporation or reduction of molecular oxygen"/>
    <property type="evidence" value="ECO:0007669"/>
    <property type="project" value="InterPro"/>
</dbReference>
<dbReference type="InterPro" id="IPR036396">
    <property type="entry name" value="Cyt_P450_sf"/>
</dbReference>
<keyword evidence="2 4" id="KW-0479">Metal-binding</keyword>
<dbReference type="SUPFAM" id="SSF48264">
    <property type="entry name" value="Cytochrome P450"/>
    <property type="match status" value="1"/>
</dbReference>
<keyword evidence="4" id="KW-0349">Heme</keyword>
<dbReference type="InterPro" id="IPR050182">
    <property type="entry name" value="Cytochrome_P450_fam2"/>
</dbReference>
<evidence type="ECO:0000256" key="4">
    <source>
        <dbReference type="PIRSR" id="PIRSR602401-1"/>
    </source>
</evidence>
<dbReference type="PRINTS" id="PR00385">
    <property type="entry name" value="P450"/>
</dbReference>
<dbReference type="PANTHER" id="PTHR24300:SF417">
    <property type="entry name" value="CYTOCHROME P450 508B1-RELATED"/>
    <property type="match status" value="1"/>
</dbReference>
<keyword evidence="3 4" id="KW-0408">Iron</keyword>
<keyword evidence="5" id="KW-0472">Membrane</keyword>
<dbReference type="PRINTS" id="PR00463">
    <property type="entry name" value="EP450I"/>
</dbReference>
<evidence type="ECO:0000313" key="6">
    <source>
        <dbReference type="EMBL" id="APA31895.1"/>
    </source>
</evidence>
<evidence type="ECO:0000256" key="3">
    <source>
        <dbReference type="ARBA" id="ARBA00023004"/>
    </source>
</evidence>
<comment type="cofactor">
    <cofactor evidence="4">
        <name>heme</name>
        <dbReference type="ChEBI" id="CHEBI:30413"/>
    </cofactor>
</comment>
<feature type="binding site" description="axial binding residue" evidence="4">
    <location>
        <position position="492"/>
    </location>
    <ligand>
        <name>heme</name>
        <dbReference type="ChEBI" id="CHEBI:30413"/>
    </ligand>
    <ligandPart>
        <name>Fe</name>
        <dbReference type="ChEBI" id="CHEBI:18248"/>
    </ligandPart>
</feature>
<dbReference type="GO" id="GO:0004497">
    <property type="term" value="F:monooxygenase activity"/>
    <property type="evidence" value="ECO:0007669"/>
    <property type="project" value="InterPro"/>
</dbReference>
<dbReference type="AlphaFoldDB" id="A0A1I9WIE6"/>
<dbReference type="InterPro" id="IPR001128">
    <property type="entry name" value="Cyt_P450"/>
</dbReference>